<reference evidence="2" key="1">
    <citation type="journal article" date="2019" name="Int. J. Syst. Evol. Microbiol.">
        <title>The Global Catalogue of Microorganisms (GCM) 10K type strain sequencing project: providing services to taxonomists for standard genome sequencing and annotation.</title>
        <authorList>
            <consortium name="The Broad Institute Genomics Platform"/>
            <consortium name="The Broad Institute Genome Sequencing Center for Infectious Disease"/>
            <person name="Wu L."/>
            <person name="Ma J."/>
        </authorList>
    </citation>
    <scope>NUCLEOTIDE SEQUENCE [LARGE SCALE GENOMIC DNA]</scope>
    <source>
        <strain evidence="2">CCUG 62215</strain>
    </source>
</reference>
<protein>
    <recommendedName>
        <fullName evidence="3">TonB-like protein</fullName>
    </recommendedName>
</protein>
<evidence type="ECO:0000313" key="1">
    <source>
        <dbReference type="EMBL" id="MFD1062976.1"/>
    </source>
</evidence>
<dbReference type="PROSITE" id="PS51257">
    <property type="entry name" value="PROKAR_LIPOPROTEIN"/>
    <property type="match status" value="1"/>
</dbReference>
<evidence type="ECO:0000313" key="2">
    <source>
        <dbReference type="Proteomes" id="UP001597013"/>
    </source>
</evidence>
<organism evidence="1 2">
    <name type="scientific">Winogradskyella litorisediminis</name>
    <dbReference type="NCBI Taxonomy" id="1156618"/>
    <lineage>
        <taxon>Bacteria</taxon>
        <taxon>Pseudomonadati</taxon>
        <taxon>Bacteroidota</taxon>
        <taxon>Flavobacteriia</taxon>
        <taxon>Flavobacteriales</taxon>
        <taxon>Flavobacteriaceae</taxon>
        <taxon>Winogradskyella</taxon>
    </lineage>
</organism>
<evidence type="ECO:0008006" key="3">
    <source>
        <dbReference type="Google" id="ProtNLM"/>
    </source>
</evidence>
<dbReference type="RefSeq" id="WP_386129311.1">
    <property type="nucleotide sequence ID" value="NZ_JBHTJL010000009.1"/>
</dbReference>
<dbReference type="Proteomes" id="UP001597013">
    <property type="component" value="Unassembled WGS sequence"/>
</dbReference>
<gene>
    <name evidence="1" type="ORF">ACFQ1Q_06930</name>
</gene>
<name>A0ABW3N8W6_9FLAO</name>
<sequence>MKRLVICICVFVLSCDYFEKKKIKTEDIVSQELQHIDWNAVDSYPTFAMCHTKSEKEENRRCFEQIILGSVNSYLSKQNIIVSEDVDDTIMVKLQINKLGEISVLDINSKPETQRIIPAIDSLLIGSISKLPKIYPAIKRGQQVQTEFVLPVVVSIK</sequence>
<dbReference type="EMBL" id="JBHTJL010000009">
    <property type="protein sequence ID" value="MFD1062976.1"/>
    <property type="molecule type" value="Genomic_DNA"/>
</dbReference>
<accession>A0ABW3N8W6</accession>
<proteinExistence type="predicted"/>
<keyword evidence="2" id="KW-1185">Reference proteome</keyword>
<comment type="caution">
    <text evidence="1">The sequence shown here is derived from an EMBL/GenBank/DDBJ whole genome shotgun (WGS) entry which is preliminary data.</text>
</comment>